<gene>
    <name evidence="1" type="ORF">E2C01_048364</name>
</gene>
<proteinExistence type="predicted"/>
<sequence>MQEEDYKAISEDRITTRPNNCPELAPVECNPQNCETLKMDARKADTRLKDVSGNILKAGIILIKSLLAGIILTKSLLAKEDDYPLVEQEVNRINGTLAFLGHANHKNNLVRRFVKKQEINHKCSHLCSDKWLMSHMLFGNDVSQSAMQIEDTEKLKHKFAAKKNPVPWRFTGGRSRGF</sequence>
<organism evidence="1 2">
    <name type="scientific">Portunus trituberculatus</name>
    <name type="common">Swimming crab</name>
    <name type="synonym">Neptunus trituberculatus</name>
    <dbReference type="NCBI Taxonomy" id="210409"/>
    <lineage>
        <taxon>Eukaryota</taxon>
        <taxon>Metazoa</taxon>
        <taxon>Ecdysozoa</taxon>
        <taxon>Arthropoda</taxon>
        <taxon>Crustacea</taxon>
        <taxon>Multicrustacea</taxon>
        <taxon>Malacostraca</taxon>
        <taxon>Eumalacostraca</taxon>
        <taxon>Eucarida</taxon>
        <taxon>Decapoda</taxon>
        <taxon>Pleocyemata</taxon>
        <taxon>Brachyura</taxon>
        <taxon>Eubrachyura</taxon>
        <taxon>Portunoidea</taxon>
        <taxon>Portunidae</taxon>
        <taxon>Portuninae</taxon>
        <taxon>Portunus</taxon>
    </lineage>
</organism>
<name>A0A5B7GBD9_PORTR</name>
<dbReference type="PANTHER" id="PTHR34239:SF2">
    <property type="entry name" value="TRANSPOSABLE ELEMENT P TRANSPOSASE_THAP9 CONSERVED DOMAIN-CONTAINING PROTEIN"/>
    <property type="match status" value="1"/>
</dbReference>
<keyword evidence="2" id="KW-1185">Reference proteome</keyword>
<dbReference type="OrthoDB" id="6361724at2759"/>
<accession>A0A5B7GBD9</accession>
<evidence type="ECO:0000313" key="1">
    <source>
        <dbReference type="EMBL" id="MPC54448.1"/>
    </source>
</evidence>
<comment type="caution">
    <text evidence="1">The sequence shown here is derived from an EMBL/GenBank/DDBJ whole genome shotgun (WGS) entry which is preliminary data.</text>
</comment>
<dbReference type="Proteomes" id="UP000324222">
    <property type="component" value="Unassembled WGS sequence"/>
</dbReference>
<dbReference type="AlphaFoldDB" id="A0A5B7GBD9"/>
<dbReference type="EMBL" id="VSRR010012362">
    <property type="protein sequence ID" value="MPC54448.1"/>
    <property type="molecule type" value="Genomic_DNA"/>
</dbReference>
<dbReference type="PANTHER" id="PTHR34239">
    <property type="entry name" value="APPLE DOMAIN-CONTAINING PROTEIN"/>
    <property type="match status" value="1"/>
</dbReference>
<protein>
    <submittedName>
        <fullName evidence="1">Uncharacterized protein</fullName>
    </submittedName>
</protein>
<evidence type="ECO:0000313" key="2">
    <source>
        <dbReference type="Proteomes" id="UP000324222"/>
    </source>
</evidence>
<reference evidence="1 2" key="1">
    <citation type="submission" date="2019-05" db="EMBL/GenBank/DDBJ databases">
        <title>Another draft genome of Portunus trituberculatus and its Hox gene families provides insights of decapod evolution.</title>
        <authorList>
            <person name="Jeong J.-H."/>
            <person name="Song I."/>
            <person name="Kim S."/>
            <person name="Choi T."/>
            <person name="Kim D."/>
            <person name="Ryu S."/>
            <person name="Kim W."/>
        </authorList>
    </citation>
    <scope>NUCLEOTIDE SEQUENCE [LARGE SCALE GENOMIC DNA]</scope>
    <source>
        <tissue evidence="1">Muscle</tissue>
    </source>
</reference>